<dbReference type="RefSeq" id="WP_162660976.1">
    <property type="nucleotide sequence ID" value="NZ_LR593887.1"/>
</dbReference>
<gene>
    <name evidence="2" type="ORF">GMBLW1_34300</name>
</gene>
<dbReference type="InParanoid" id="A0A6C2YXB9"/>
<sequence length="153" mass="16131">MRRMVIGLFLLAMMGTATGCGGGKSQAEFTPATITVFLGGQPLPNATVILTPADPNLATDAISQGVTDDKGVAKLGAGAQNGAAIGLNRVTVNEGPVPEEARSENPDEQLKAAQFMAKLKNRPIPPRYGNVVQGKLELEIKKGQTEYKLELTR</sequence>
<evidence type="ECO:0008006" key="4">
    <source>
        <dbReference type="Google" id="ProtNLM"/>
    </source>
</evidence>
<evidence type="ECO:0000256" key="1">
    <source>
        <dbReference type="SAM" id="SignalP"/>
    </source>
</evidence>
<reference evidence="2" key="1">
    <citation type="submission" date="2019-04" db="EMBL/GenBank/DDBJ databases">
        <authorList>
            <consortium name="Science for Life Laboratories"/>
        </authorList>
    </citation>
    <scope>NUCLEOTIDE SEQUENCE</scope>
    <source>
        <strain evidence="2">MBLW1</strain>
    </source>
</reference>
<accession>A0A6C2YXB9</accession>
<feature type="chain" id="PRO_5036172891" description="Lipoprotein" evidence="1">
    <location>
        <begin position="20"/>
        <end position="153"/>
    </location>
</feature>
<keyword evidence="1" id="KW-0732">Signal</keyword>
<proteinExistence type="predicted"/>
<keyword evidence="3" id="KW-1185">Reference proteome</keyword>
<dbReference type="EMBL" id="LR586016">
    <property type="protein sequence ID" value="VIP05763.1"/>
    <property type="molecule type" value="Genomic_DNA"/>
</dbReference>
<dbReference type="Proteomes" id="UP000464378">
    <property type="component" value="Chromosome"/>
</dbReference>
<dbReference type="PROSITE" id="PS51257">
    <property type="entry name" value="PROKAR_LIPOPROTEIN"/>
    <property type="match status" value="1"/>
</dbReference>
<dbReference type="KEGG" id="tim:GMBLW1_34300"/>
<organism evidence="2">
    <name type="scientific">Tuwongella immobilis</name>
    <dbReference type="NCBI Taxonomy" id="692036"/>
    <lineage>
        <taxon>Bacteria</taxon>
        <taxon>Pseudomonadati</taxon>
        <taxon>Planctomycetota</taxon>
        <taxon>Planctomycetia</taxon>
        <taxon>Gemmatales</taxon>
        <taxon>Gemmataceae</taxon>
        <taxon>Tuwongella</taxon>
    </lineage>
</organism>
<evidence type="ECO:0000313" key="2">
    <source>
        <dbReference type="EMBL" id="VIP05763.1"/>
    </source>
</evidence>
<name>A0A6C2YXB9_9BACT</name>
<feature type="signal peptide" evidence="1">
    <location>
        <begin position="1"/>
        <end position="19"/>
    </location>
</feature>
<protein>
    <recommendedName>
        <fullName evidence="4">Lipoprotein</fullName>
    </recommendedName>
</protein>
<dbReference type="AlphaFoldDB" id="A0A6C2YXB9"/>
<evidence type="ECO:0000313" key="3">
    <source>
        <dbReference type="Proteomes" id="UP000464378"/>
    </source>
</evidence>
<dbReference type="EMBL" id="LR593887">
    <property type="protein sequence ID" value="VTS08882.1"/>
    <property type="molecule type" value="Genomic_DNA"/>
</dbReference>